<accession>A0A8T4L6S3</accession>
<evidence type="ECO:0000313" key="1">
    <source>
        <dbReference type="EMBL" id="MBS3062274.1"/>
    </source>
</evidence>
<dbReference type="EMBL" id="JAGVWE010000002">
    <property type="protein sequence ID" value="MBS3062274.1"/>
    <property type="molecule type" value="Genomic_DNA"/>
</dbReference>
<evidence type="ECO:0008006" key="3">
    <source>
        <dbReference type="Google" id="ProtNLM"/>
    </source>
</evidence>
<dbReference type="AlphaFoldDB" id="A0A8T4L6S3"/>
<proteinExistence type="predicted"/>
<sequence>MQKARTSTPLRIAYLFGAGATHAEVMYSYGSELSQDIKEKKGLLTSNISERIHQALNKSKKLHRVKNALIRVLSDRPANIEQFITLIESSRRKGSHEHANALRNLVKKDITTHLLVDGKTVKPTLYSALLFFHQLKNIAKKEKVLAYMTLNYDGLLDRAYRSVYNVKTKDIPYCNHTSSCAKKGMSLLKLHGSFEWEDSGLNVPWIPPGTQKEYSEEPYNLIWAKAAEVLAECDVLRVIGCSFDKNDAGLINLLFKAHLKRKHGFTIELIDFDDSGIEIRKALGFFPNIDKMLNIEHGRLQFSQAINNAKTNWDANPFKVWLAAKCKLMLPPNSMQSTKLKVVCKM</sequence>
<comment type="caution">
    <text evidence="1">The sequence shown here is derived from an EMBL/GenBank/DDBJ whole genome shotgun (WGS) entry which is preliminary data.</text>
</comment>
<dbReference type="InterPro" id="IPR029035">
    <property type="entry name" value="DHS-like_NAD/FAD-binding_dom"/>
</dbReference>
<organism evidence="1 2">
    <name type="scientific">Candidatus Iainarchaeum sp</name>
    <dbReference type="NCBI Taxonomy" id="3101447"/>
    <lineage>
        <taxon>Archaea</taxon>
        <taxon>Candidatus Iainarchaeota</taxon>
        <taxon>Candidatus Iainarchaeia</taxon>
        <taxon>Candidatus Iainarchaeales</taxon>
        <taxon>Candidatus Iainarchaeaceae</taxon>
        <taxon>Candidatus Iainarchaeum</taxon>
    </lineage>
</organism>
<reference evidence="1" key="1">
    <citation type="submission" date="2021-03" db="EMBL/GenBank/DDBJ databases">
        <authorList>
            <person name="Jaffe A."/>
        </authorList>
    </citation>
    <scope>NUCLEOTIDE SEQUENCE</scope>
    <source>
        <strain evidence="1">RIFCSPLOWO2_01_FULL_58_19</strain>
    </source>
</reference>
<reference evidence="1" key="2">
    <citation type="submission" date="2021-05" db="EMBL/GenBank/DDBJ databases">
        <title>Protein family content uncovers lineage relationships and bacterial pathway maintenance mechanisms in DPANN archaea.</title>
        <authorList>
            <person name="Castelle C.J."/>
            <person name="Meheust R."/>
            <person name="Jaffe A.L."/>
            <person name="Seitz K."/>
            <person name="Gong X."/>
            <person name="Baker B.J."/>
            <person name="Banfield J.F."/>
        </authorList>
    </citation>
    <scope>NUCLEOTIDE SEQUENCE</scope>
    <source>
        <strain evidence="1">RIFCSPLOWO2_01_FULL_58_19</strain>
    </source>
</reference>
<dbReference type="SUPFAM" id="SSF52467">
    <property type="entry name" value="DHS-like NAD/FAD-binding domain"/>
    <property type="match status" value="1"/>
</dbReference>
<evidence type="ECO:0000313" key="2">
    <source>
        <dbReference type="Proteomes" id="UP000678237"/>
    </source>
</evidence>
<dbReference type="Proteomes" id="UP000678237">
    <property type="component" value="Unassembled WGS sequence"/>
</dbReference>
<protein>
    <recommendedName>
        <fullName evidence="3">SIR2-like domain-containing protein</fullName>
    </recommendedName>
</protein>
<gene>
    <name evidence="1" type="ORF">J4203_00230</name>
</gene>
<name>A0A8T4L6S3_9ARCH</name>